<feature type="coiled-coil region" evidence="1">
    <location>
        <begin position="405"/>
        <end position="435"/>
    </location>
</feature>
<feature type="compositionally biased region" description="Basic and acidic residues" evidence="2">
    <location>
        <begin position="323"/>
        <end position="343"/>
    </location>
</feature>
<comment type="caution">
    <text evidence="3">The sequence shown here is derived from an EMBL/GenBank/DDBJ whole genome shotgun (WGS) entry which is preliminary data.</text>
</comment>
<dbReference type="GO" id="GO:1904158">
    <property type="term" value="P:axonemal central apparatus assembly"/>
    <property type="evidence" value="ECO:0007669"/>
    <property type="project" value="TreeGrafter"/>
</dbReference>
<gene>
    <name evidence="3" type="ORF">ECRASSUSDP1_LOCUS5767</name>
</gene>
<dbReference type="PANTHER" id="PTHR21963:SF1">
    <property type="entry name" value="SPERM-ASSOCIATED ANTIGEN 17"/>
    <property type="match status" value="1"/>
</dbReference>
<evidence type="ECO:0000313" key="4">
    <source>
        <dbReference type="Proteomes" id="UP001295684"/>
    </source>
</evidence>
<feature type="region of interest" description="Disordered" evidence="2">
    <location>
        <begin position="190"/>
        <end position="229"/>
    </location>
</feature>
<keyword evidence="4" id="KW-1185">Reference proteome</keyword>
<name>A0AAD1X849_EUPCR</name>
<feature type="region of interest" description="Disordered" evidence="2">
    <location>
        <begin position="312"/>
        <end position="343"/>
    </location>
</feature>
<dbReference type="EMBL" id="CAMPGE010005575">
    <property type="protein sequence ID" value="CAI2364424.1"/>
    <property type="molecule type" value="Genomic_DNA"/>
</dbReference>
<evidence type="ECO:0000256" key="2">
    <source>
        <dbReference type="SAM" id="MobiDB-lite"/>
    </source>
</evidence>
<dbReference type="InterPro" id="IPR026173">
    <property type="entry name" value="SPAG17"/>
</dbReference>
<dbReference type="Proteomes" id="UP001295684">
    <property type="component" value="Unassembled WGS sequence"/>
</dbReference>
<feature type="region of interest" description="Disordered" evidence="2">
    <location>
        <begin position="1"/>
        <end position="24"/>
    </location>
</feature>
<protein>
    <submittedName>
        <fullName evidence="3">Uncharacterized protein</fullName>
    </submittedName>
</protein>
<accession>A0AAD1X849</accession>
<feature type="region of interest" description="Disordered" evidence="2">
    <location>
        <begin position="117"/>
        <end position="145"/>
    </location>
</feature>
<feature type="region of interest" description="Disordered" evidence="2">
    <location>
        <begin position="462"/>
        <end position="499"/>
    </location>
</feature>
<evidence type="ECO:0000313" key="3">
    <source>
        <dbReference type="EMBL" id="CAI2364424.1"/>
    </source>
</evidence>
<feature type="compositionally biased region" description="Basic and acidic residues" evidence="2">
    <location>
        <begin position="190"/>
        <end position="210"/>
    </location>
</feature>
<keyword evidence="1" id="KW-0175">Coiled coil</keyword>
<dbReference type="PANTHER" id="PTHR21963">
    <property type="entry name" value="PF6"/>
    <property type="match status" value="1"/>
</dbReference>
<evidence type="ECO:0000256" key="1">
    <source>
        <dbReference type="SAM" id="Coils"/>
    </source>
</evidence>
<feature type="compositionally biased region" description="Basic and acidic residues" evidence="2">
    <location>
        <begin position="217"/>
        <end position="229"/>
    </location>
</feature>
<dbReference type="GO" id="GO:1990716">
    <property type="term" value="C:axonemal central apparatus"/>
    <property type="evidence" value="ECO:0007669"/>
    <property type="project" value="TreeGrafter"/>
</dbReference>
<proteinExistence type="predicted"/>
<organism evidence="3 4">
    <name type="scientific">Euplotes crassus</name>
    <dbReference type="NCBI Taxonomy" id="5936"/>
    <lineage>
        <taxon>Eukaryota</taxon>
        <taxon>Sar</taxon>
        <taxon>Alveolata</taxon>
        <taxon>Ciliophora</taxon>
        <taxon>Intramacronucleata</taxon>
        <taxon>Spirotrichea</taxon>
        <taxon>Hypotrichia</taxon>
        <taxon>Euplotida</taxon>
        <taxon>Euplotidae</taxon>
        <taxon>Moneuplotes</taxon>
    </lineage>
</organism>
<reference evidence="3" key="1">
    <citation type="submission" date="2023-07" db="EMBL/GenBank/DDBJ databases">
        <authorList>
            <consortium name="AG Swart"/>
            <person name="Singh M."/>
            <person name="Singh A."/>
            <person name="Seah K."/>
            <person name="Emmerich C."/>
        </authorList>
    </citation>
    <scope>NUCLEOTIDE SEQUENCE</scope>
    <source>
        <strain evidence="3">DP1</strain>
    </source>
</reference>
<feature type="compositionally biased region" description="Basic and acidic residues" evidence="2">
    <location>
        <begin position="1"/>
        <end position="10"/>
    </location>
</feature>
<sequence length="1366" mass="157108">MPAKKQDKKGGQQQQEEDLSDLSSLPHLNIVTMSTLYYFYFQKSRDEVKETIDSMLSEEQVANLEGLTHVKTITRESIIEALQAKAEAVEGEEPKEIDSKAIAQGFTEKIVELGLPLRREKKQSSGQDEAKEDEGQDQPKSELTKTDMMINLVNFPLNQEEFVEFTKLRNPLNKLVVVREKKPQDFDELLKESHKEKPQEGEGEGDKEPAPEGEGDEPPKLIENEERDVVDKLTRSYDYKAFKSPKDSIHKLSDLKVFHYEHIVEGAEEGAGEGSQPPKNTLNELKERFSTELISSEKKFIEFYNKVLSNKVEPSRPATAQSKKSEVSQKSEKSQSEQSQKEVVKQELVPAGFQENIMSQAVLQEEEFYGSTEDLSGLSKWDDFDIYSKNTTRVEYDKTSVAHLLISAIKQVSHKQQKVNDLERKNQDVSDLQAMLKQGFEFSEHLDEDNTEEIQVEETGNINSKSLHQNDHQEIQQEEQDQDGSKENRGGFSQEVEDTKPKVKVVAGLKSPLFDQVDQIVLQNHLMMCLDGTSLEDIERGILNSLVLPGTRREGMPESPELSLPKRKADINEIVSFSTIGSEKIQRALWMKEIADLMKDKEPEREWEFYDRNYWKALSKDAVKYEISRYLLLNPNIATKYSSREDGLFVSLYFKNPPGRIMRNQWSYNFATSTEFRDFLSKYDGDSTDFTDLGGSDDLKYFNKKSSIKCNEKTMYPSDNSVIKTIKCEIGNKTIGRSLVIKDNYTFGMREAKNSFLQNEEYLTREERQQKQNNINEENLGGELWCTLGDPSVQFFVENVIDDRDEGDSKENSGAAATFSYQDGLIVKFLPSMEVLQSRIDSQRTYKQKTVDLPYNHTNESEIELKRLITKHGTVLRYMKDKSIQLLFSNGNYSVYSPKDKVWTKINNSGEKSMHYIDNETGKVSKIVKCEPLTVEENIDPETNQLVLIRSDGVMIINYNDGTTLTLHHDNTKILTKPDDENFEKFIEKDDYAPVRIRFNAVKLRAHTIIGMGGTNALMGIDNLMERSNDGFVLDTYLPDDALVETYKEKQQLEGYNNFSLNTIHLIRRHDYSVIKVKQEGEVVIITSNQRFYLNDIGYRCDIGEDKDYFFELYGFESDRRSGVFTCDVSNGTIRVTDEESNIFVVYANGESIEKLSVSFNLNETADSFARKKPNSPRNLPDGEYIDEECKFLVPPNSVMDPRLFFIKNNEEGYEFFNIKQLEYFLRARDVDTKSLNENKQITIGTEKVNLITSLSTLKKRTQRKMISDIAEIPQNVSAAVQTILISSNPEEKVFINSKLLEFDEIDAMDIKNFEDSMERYQAHKKMQADEAKRLEVIEEQLDFRSKAKLKEEQEFFEKVLKLRNQ</sequence>